<evidence type="ECO:0000313" key="2">
    <source>
        <dbReference type="EMBL" id="HIH10427.1"/>
    </source>
</evidence>
<reference evidence="3" key="1">
    <citation type="journal article" date="2020" name="bioRxiv">
        <title>A rank-normalized archaeal taxonomy based on genome phylogeny resolves widespread incomplete and uneven classifications.</title>
        <authorList>
            <person name="Rinke C."/>
            <person name="Chuvochina M."/>
            <person name="Mussig A.J."/>
            <person name="Chaumeil P.-A."/>
            <person name="Waite D.W."/>
            <person name="Whitman W.B."/>
            <person name="Parks D.H."/>
            <person name="Hugenholtz P."/>
        </authorList>
    </citation>
    <scope>NUCLEOTIDE SEQUENCE [LARGE SCALE GENOMIC DNA]</scope>
</reference>
<evidence type="ECO:0000313" key="3">
    <source>
        <dbReference type="Proteomes" id="UP000565078"/>
    </source>
</evidence>
<sequence length="86" mass="9870">MPTPRRRSRNPSRDQKKAYRQKFESRQLGVYHYQVHSTTVTLRTGAIITHLPIQKFGATQAIVLNTGKKFVVEGPTIREPRQGELP</sequence>
<gene>
    <name evidence="2" type="ORF">HA254_07225</name>
</gene>
<feature type="region of interest" description="Disordered" evidence="1">
    <location>
        <begin position="1"/>
        <end position="20"/>
    </location>
</feature>
<feature type="compositionally biased region" description="Basic and acidic residues" evidence="1">
    <location>
        <begin position="11"/>
        <end position="20"/>
    </location>
</feature>
<name>A0A7J4J2W7_9ARCH</name>
<protein>
    <submittedName>
        <fullName evidence="2">Uncharacterized protein</fullName>
    </submittedName>
</protein>
<organism evidence="2 3">
    <name type="scientific">Candidatus Iainarchaeum sp</name>
    <dbReference type="NCBI Taxonomy" id="3101447"/>
    <lineage>
        <taxon>Archaea</taxon>
        <taxon>Candidatus Iainarchaeota</taxon>
        <taxon>Candidatus Iainarchaeia</taxon>
        <taxon>Candidatus Iainarchaeales</taxon>
        <taxon>Candidatus Iainarchaeaceae</taxon>
        <taxon>Candidatus Iainarchaeum</taxon>
    </lineage>
</organism>
<comment type="caution">
    <text evidence="2">The sequence shown here is derived from an EMBL/GenBank/DDBJ whole genome shotgun (WGS) entry which is preliminary data.</text>
</comment>
<evidence type="ECO:0000256" key="1">
    <source>
        <dbReference type="SAM" id="MobiDB-lite"/>
    </source>
</evidence>
<proteinExistence type="predicted"/>
<feature type="compositionally biased region" description="Basic residues" evidence="1">
    <location>
        <begin position="1"/>
        <end position="10"/>
    </location>
</feature>
<dbReference type="AlphaFoldDB" id="A0A7J4J2W7"/>
<dbReference type="EMBL" id="DUGC01000116">
    <property type="protein sequence ID" value="HIH10427.1"/>
    <property type="molecule type" value="Genomic_DNA"/>
</dbReference>
<accession>A0A7J4J2W7</accession>
<dbReference type="Proteomes" id="UP000565078">
    <property type="component" value="Unassembled WGS sequence"/>
</dbReference>